<keyword evidence="1" id="KW-1133">Transmembrane helix</keyword>
<dbReference type="RefSeq" id="WP_260794124.1">
    <property type="nucleotide sequence ID" value="NZ_CP093313.1"/>
</dbReference>
<sequence length="82" mass="8961">MMAQTLVLAFRIAFVWAGGFLLAVAVRALLPDQFGFNINGKQGALFIPFSRIGFWTCIWAAVTVTVLVVIRAMMGDITTPAR</sequence>
<feature type="transmembrane region" description="Helical" evidence="1">
    <location>
        <begin position="52"/>
        <end position="74"/>
    </location>
</feature>
<evidence type="ECO:0000313" key="3">
    <source>
        <dbReference type="Proteomes" id="UP001059380"/>
    </source>
</evidence>
<organism evidence="2 3">
    <name type="scientific">Occallatibacter riparius</name>
    <dbReference type="NCBI Taxonomy" id="1002689"/>
    <lineage>
        <taxon>Bacteria</taxon>
        <taxon>Pseudomonadati</taxon>
        <taxon>Acidobacteriota</taxon>
        <taxon>Terriglobia</taxon>
        <taxon>Terriglobales</taxon>
        <taxon>Acidobacteriaceae</taxon>
        <taxon>Occallatibacter</taxon>
    </lineage>
</organism>
<gene>
    <name evidence="2" type="ORF">MOP44_01480</name>
</gene>
<accession>A0A9J7BS75</accession>
<evidence type="ECO:0000256" key="1">
    <source>
        <dbReference type="SAM" id="Phobius"/>
    </source>
</evidence>
<evidence type="ECO:0000313" key="2">
    <source>
        <dbReference type="EMBL" id="UWZ84618.1"/>
    </source>
</evidence>
<dbReference type="Proteomes" id="UP001059380">
    <property type="component" value="Chromosome"/>
</dbReference>
<keyword evidence="1" id="KW-0812">Transmembrane</keyword>
<protein>
    <submittedName>
        <fullName evidence="2">Uncharacterized protein</fullName>
    </submittedName>
</protein>
<name>A0A9J7BS75_9BACT</name>
<reference evidence="2" key="1">
    <citation type="submission" date="2021-04" db="EMBL/GenBank/DDBJ databases">
        <title>Phylogenetic analysis of Acidobacteriaceae.</title>
        <authorList>
            <person name="Qiu L."/>
            <person name="Zhang Q."/>
        </authorList>
    </citation>
    <scope>NUCLEOTIDE SEQUENCE</scope>
    <source>
        <strain evidence="2">DSM 25168</strain>
    </source>
</reference>
<proteinExistence type="predicted"/>
<keyword evidence="1" id="KW-0472">Membrane</keyword>
<keyword evidence="3" id="KW-1185">Reference proteome</keyword>
<dbReference type="AlphaFoldDB" id="A0A9J7BS75"/>
<dbReference type="EMBL" id="CP093313">
    <property type="protein sequence ID" value="UWZ84618.1"/>
    <property type="molecule type" value="Genomic_DNA"/>
</dbReference>
<dbReference type="KEGG" id="orp:MOP44_01480"/>